<feature type="compositionally biased region" description="Low complexity" evidence="1">
    <location>
        <begin position="109"/>
        <end position="119"/>
    </location>
</feature>
<keyword evidence="3" id="KW-1185">Reference proteome</keyword>
<evidence type="ECO:0000313" key="2">
    <source>
        <dbReference type="EMBL" id="MFC6881291.1"/>
    </source>
</evidence>
<comment type="caution">
    <text evidence="2">The sequence shown here is derived from an EMBL/GenBank/DDBJ whole genome shotgun (WGS) entry which is preliminary data.</text>
</comment>
<dbReference type="Proteomes" id="UP001596380">
    <property type="component" value="Unassembled WGS sequence"/>
</dbReference>
<reference evidence="3" key="1">
    <citation type="journal article" date="2019" name="Int. J. Syst. Evol. Microbiol.">
        <title>The Global Catalogue of Microorganisms (GCM) 10K type strain sequencing project: providing services to taxonomists for standard genome sequencing and annotation.</title>
        <authorList>
            <consortium name="The Broad Institute Genomics Platform"/>
            <consortium name="The Broad Institute Genome Sequencing Center for Infectious Disease"/>
            <person name="Wu L."/>
            <person name="Ma J."/>
        </authorList>
    </citation>
    <scope>NUCLEOTIDE SEQUENCE [LARGE SCALE GENOMIC DNA]</scope>
    <source>
        <strain evidence="3">JCM 3369</strain>
    </source>
</reference>
<organism evidence="2 3">
    <name type="scientific">Actinomadura yumaensis</name>
    <dbReference type="NCBI Taxonomy" id="111807"/>
    <lineage>
        <taxon>Bacteria</taxon>
        <taxon>Bacillati</taxon>
        <taxon>Actinomycetota</taxon>
        <taxon>Actinomycetes</taxon>
        <taxon>Streptosporangiales</taxon>
        <taxon>Thermomonosporaceae</taxon>
        <taxon>Actinomadura</taxon>
    </lineage>
</organism>
<sequence>MRQIRSADPWSTFLTTQGRGAGVTAPRSVPPPAEPARTGQGHGDDVGAADARGRVLERLRAARGPLTLEQIHHATRLGLLEVADAVERLRDQGLVAVEHEIDEVVRLTGDPAPGTDGPAAGTGGPGPGAGGARGAGSAGGPAA</sequence>
<evidence type="ECO:0000313" key="3">
    <source>
        <dbReference type="Proteomes" id="UP001596380"/>
    </source>
</evidence>
<dbReference type="EMBL" id="JBHSXS010000007">
    <property type="protein sequence ID" value="MFC6881291.1"/>
    <property type="molecule type" value="Genomic_DNA"/>
</dbReference>
<gene>
    <name evidence="2" type="ORF">ACFQKB_16100</name>
</gene>
<name>A0ABW2CK49_9ACTN</name>
<protein>
    <recommendedName>
        <fullName evidence="4">FtsK gamma domain-containing protein</fullName>
    </recommendedName>
</protein>
<dbReference type="RefSeq" id="WP_160819251.1">
    <property type="nucleotide sequence ID" value="NZ_JBHSXS010000007.1"/>
</dbReference>
<proteinExistence type="predicted"/>
<evidence type="ECO:0000256" key="1">
    <source>
        <dbReference type="SAM" id="MobiDB-lite"/>
    </source>
</evidence>
<feature type="region of interest" description="Disordered" evidence="1">
    <location>
        <begin position="107"/>
        <end position="143"/>
    </location>
</feature>
<accession>A0ABW2CK49</accession>
<evidence type="ECO:0008006" key="4">
    <source>
        <dbReference type="Google" id="ProtNLM"/>
    </source>
</evidence>
<feature type="compositionally biased region" description="Gly residues" evidence="1">
    <location>
        <begin position="120"/>
        <end position="143"/>
    </location>
</feature>
<feature type="region of interest" description="Disordered" evidence="1">
    <location>
        <begin position="1"/>
        <end position="51"/>
    </location>
</feature>